<dbReference type="GO" id="GO:0031012">
    <property type="term" value="C:extracellular matrix"/>
    <property type="evidence" value="ECO:0007669"/>
    <property type="project" value="TreeGrafter"/>
</dbReference>
<evidence type="ECO:0000313" key="7">
    <source>
        <dbReference type="Proteomes" id="UP000324832"/>
    </source>
</evidence>
<dbReference type="Pfam" id="PF25298">
    <property type="entry name" value="Baculo_FP_2nd"/>
    <property type="match status" value="1"/>
</dbReference>
<reference evidence="6 7" key="1">
    <citation type="submission" date="2017-07" db="EMBL/GenBank/DDBJ databases">
        <authorList>
            <person name="Talla V."/>
            <person name="Backstrom N."/>
        </authorList>
    </citation>
    <scope>NUCLEOTIDE SEQUENCE [LARGE SCALE GENOMIC DNA]</scope>
</reference>
<dbReference type="SMART" id="SM00249">
    <property type="entry name" value="PHD"/>
    <property type="match status" value="1"/>
</dbReference>
<keyword evidence="1" id="KW-0479">Metal-binding</keyword>
<accession>A0A5E4QN29</accession>
<dbReference type="InterPro" id="IPR019787">
    <property type="entry name" value="Znf_PHD-finger"/>
</dbReference>
<dbReference type="PROSITE" id="PS50016">
    <property type="entry name" value="ZF_PHD_2"/>
    <property type="match status" value="1"/>
</dbReference>
<dbReference type="GO" id="GO:0061343">
    <property type="term" value="P:cell adhesion involved in heart morphogenesis"/>
    <property type="evidence" value="ECO:0007669"/>
    <property type="project" value="TreeGrafter"/>
</dbReference>
<dbReference type="GO" id="GO:0007508">
    <property type="term" value="P:larval heart development"/>
    <property type="evidence" value="ECO:0007669"/>
    <property type="project" value="TreeGrafter"/>
</dbReference>
<dbReference type="InterPro" id="IPR001965">
    <property type="entry name" value="Znf_PHD"/>
</dbReference>
<feature type="non-terminal residue" evidence="6">
    <location>
        <position position="386"/>
    </location>
</feature>
<dbReference type="EMBL" id="FZQP02003601">
    <property type="protein sequence ID" value="VVC98523.1"/>
    <property type="molecule type" value="Genomic_DNA"/>
</dbReference>
<keyword evidence="3" id="KW-0862">Zinc</keyword>
<dbReference type="GO" id="GO:0008270">
    <property type="term" value="F:zinc ion binding"/>
    <property type="evidence" value="ECO:0007669"/>
    <property type="project" value="UniProtKB-KW"/>
</dbReference>
<organism evidence="6 7">
    <name type="scientific">Leptidea sinapis</name>
    <dbReference type="NCBI Taxonomy" id="189913"/>
    <lineage>
        <taxon>Eukaryota</taxon>
        <taxon>Metazoa</taxon>
        <taxon>Ecdysozoa</taxon>
        <taxon>Arthropoda</taxon>
        <taxon>Hexapoda</taxon>
        <taxon>Insecta</taxon>
        <taxon>Pterygota</taxon>
        <taxon>Neoptera</taxon>
        <taxon>Endopterygota</taxon>
        <taxon>Lepidoptera</taxon>
        <taxon>Glossata</taxon>
        <taxon>Ditrysia</taxon>
        <taxon>Papilionoidea</taxon>
        <taxon>Pieridae</taxon>
        <taxon>Dismorphiinae</taxon>
        <taxon>Leptidea</taxon>
    </lineage>
</organism>
<name>A0A5E4QN29_9NEOP</name>
<evidence type="ECO:0000259" key="5">
    <source>
        <dbReference type="PROSITE" id="PS50016"/>
    </source>
</evidence>
<evidence type="ECO:0000313" key="6">
    <source>
        <dbReference type="EMBL" id="VVC98523.1"/>
    </source>
</evidence>
<evidence type="ECO:0000256" key="4">
    <source>
        <dbReference type="PROSITE-ProRule" id="PRU00146"/>
    </source>
</evidence>
<dbReference type="PROSITE" id="PS01359">
    <property type="entry name" value="ZF_PHD_1"/>
    <property type="match status" value="1"/>
</dbReference>
<keyword evidence="2 4" id="KW-0863">Zinc-finger</keyword>
<dbReference type="Proteomes" id="UP000324832">
    <property type="component" value="Unassembled WGS sequence"/>
</dbReference>
<dbReference type="Gene3D" id="3.30.40.10">
    <property type="entry name" value="Zinc/RING finger domain, C3HC4 (zinc finger)"/>
    <property type="match status" value="1"/>
</dbReference>
<gene>
    <name evidence="6" type="ORF">LSINAPIS_LOCUS9586</name>
</gene>
<evidence type="ECO:0000256" key="2">
    <source>
        <dbReference type="ARBA" id="ARBA00022771"/>
    </source>
</evidence>
<dbReference type="PANTHER" id="PTHR33395">
    <property type="entry name" value="TRANSCRIPTASE, PUTATIVE-RELATED-RELATED"/>
    <property type="match status" value="1"/>
</dbReference>
<sequence length="386" mass="43198">MICIKCNENVTDAVLCSVCRGSLHYACAGLTEIGYRRMNSDKKAAWKCLTCRNMPNPATTPGSLNETQEGIAAVLKELRDFRSDFSSMKLDINNLKSDIQACTKGIQIINNKFTELEIHFSDIEDRLTSLEKKCDEIPTLQSELVTMGTTVSTLQIQNDAREQYSRLNNIEISGLPFKKGESLLNILSKLFTVVGLKMDENSIDYIQRVRRYVAGSGNSNEANTTNTSNTPAVIVKFTRRIYKDQLLSAVRARRGLVTSSLGLDGPANNIYVGDHLTPTNKLMLKRARQLKKDGKIAYVWVRDCKILQKQIIAYLLCSHELSVPITLLFEKSLREGCVPSIWKRALVTPIPKGEISCDIEKYRPISKLCQLGKILEKIVTDQLSAA</sequence>
<dbReference type="InterPro" id="IPR057251">
    <property type="entry name" value="FP_C"/>
</dbReference>
<proteinExistence type="predicted"/>
<feature type="domain" description="PHD-type" evidence="5">
    <location>
        <begin position="1"/>
        <end position="54"/>
    </location>
</feature>
<dbReference type="SUPFAM" id="SSF57903">
    <property type="entry name" value="FYVE/PHD zinc finger"/>
    <property type="match status" value="1"/>
</dbReference>
<protein>
    <recommendedName>
        <fullName evidence="5">PHD-type domain-containing protein</fullName>
    </recommendedName>
</protein>
<evidence type="ECO:0000256" key="1">
    <source>
        <dbReference type="ARBA" id="ARBA00022723"/>
    </source>
</evidence>
<dbReference type="InterPro" id="IPR013083">
    <property type="entry name" value="Znf_RING/FYVE/PHD"/>
</dbReference>
<dbReference type="Gene3D" id="1.20.5.340">
    <property type="match status" value="1"/>
</dbReference>
<dbReference type="InterPro" id="IPR019786">
    <property type="entry name" value="Zinc_finger_PHD-type_CS"/>
</dbReference>
<dbReference type="PANTHER" id="PTHR33395:SF22">
    <property type="entry name" value="REVERSE TRANSCRIPTASE DOMAIN-CONTAINING PROTEIN"/>
    <property type="match status" value="1"/>
</dbReference>
<dbReference type="InterPro" id="IPR011011">
    <property type="entry name" value="Znf_FYVE_PHD"/>
</dbReference>
<dbReference type="AlphaFoldDB" id="A0A5E4QN29"/>
<keyword evidence="7" id="KW-1185">Reference proteome</keyword>
<evidence type="ECO:0000256" key="3">
    <source>
        <dbReference type="ARBA" id="ARBA00022833"/>
    </source>
</evidence>